<dbReference type="Proteomes" id="UP000689195">
    <property type="component" value="Unassembled WGS sequence"/>
</dbReference>
<feature type="coiled-coil region" evidence="2">
    <location>
        <begin position="201"/>
        <end position="256"/>
    </location>
</feature>
<keyword evidence="1 2" id="KW-0175">Coiled coil</keyword>
<gene>
    <name evidence="5" type="ORF">PPENT_87.1.T0530256</name>
</gene>
<dbReference type="Pfam" id="PF13863">
    <property type="entry name" value="DUF4200"/>
    <property type="match status" value="1"/>
</dbReference>
<evidence type="ECO:0000256" key="1">
    <source>
        <dbReference type="ARBA" id="ARBA00023054"/>
    </source>
</evidence>
<dbReference type="PANTHER" id="PTHR21683">
    <property type="entry name" value="COILED-COIL DOMAIN-CONTAINING PROTEIN 42 LIKE-2-LIKE-RELATED"/>
    <property type="match status" value="1"/>
</dbReference>
<proteinExistence type="predicted"/>
<evidence type="ECO:0000256" key="2">
    <source>
        <dbReference type="SAM" id="Coils"/>
    </source>
</evidence>
<dbReference type="OrthoDB" id="10264063at2759"/>
<protein>
    <recommendedName>
        <fullName evidence="4">DUF4200 domain-containing protein</fullName>
    </recommendedName>
</protein>
<evidence type="ECO:0000259" key="4">
    <source>
        <dbReference type="Pfam" id="PF13863"/>
    </source>
</evidence>
<evidence type="ECO:0000313" key="6">
    <source>
        <dbReference type="Proteomes" id="UP000689195"/>
    </source>
</evidence>
<feature type="compositionally biased region" description="Basic and acidic residues" evidence="3">
    <location>
        <begin position="7"/>
        <end position="26"/>
    </location>
</feature>
<accession>A0A8S1V7P6</accession>
<name>A0A8S1V7P6_9CILI</name>
<dbReference type="EMBL" id="CAJJDO010000053">
    <property type="protein sequence ID" value="CAD8170806.1"/>
    <property type="molecule type" value="Genomic_DNA"/>
</dbReference>
<organism evidence="5 6">
    <name type="scientific">Paramecium pentaurelia</name>
    <dbReference type="NCBI Taxonomy" id="43138"/>
    <lineage>
        <taxon>Eukaryota</taxon>
        <taxon>Sar</taxon>
        <taxon>Alveolata</taxon>
        <taxon>Ciliophora</taxon>
        <taxon>Intramacronucleata</taxon>
        <taxon>Oligohymenophorea</taxon>
        <taxon>Peniculida</taxon>
        <taxon>Parameciidae</taxon>
        <taxon>Paramecium</taxon>
    </lineage>
</organism>
<reference evidence="5" key="1">
    <citation type="submission" date="2021-01" db="EMBL/GenBank/DDBJ databases">
        <authorList>
            <consortium name="Genoscope - CEA"/>
            <person name="William W."/>
        </authorList>
    </citation>
    <scope>NUCLEOTIDE SEQUENCE</scope>
</reference>
<comment type="caution">
    <text evidence="5">The sequence shown here is derived from an EMBL/GenBank/DDBJ whole genome shotgun (WGS) entry which is preliminary data.</text>
</comment>
<dbReference type="AlphaFoldDB" id="A0A8S1V7P6"/>
<keyword evidence="6" id="KW-1185">Reference proteome</keyword>
<dbReference type="PANTHER" id="PTHR21683:SF3">
    <property type="entry name" value="CILIA AND FLAGELLA ASSOCIATED PROTEIN 100"/>
    <property type="match status" value="1"/>
</dbReference>
<feature type="coiled-coil region" evidence="2">
    <location>
        <begin position="447"/>
        <end position="493"/>
    </location>
</feature>
<feature type="domain" description="DUF4200" evidence="4">
    <location>
        <begin position="127"/>
        <end position="244"/>
    </location>
</feature>
<evidence type="ECO:0000313" key="5">
    <source>
        <dbReference type="EMBL" id="CAD8170806.1"/>
    </source>
</evidence>
<feature type="coiled-coil region" evidence="2">
    <location>
        <begin position="319"/>
        <end position="349"/>
    </location>
</feature>
<dbReference type="GO" id="GO:0005856">
    <property type="term" value="C:cytoskeleton"/>
    <property type="evidence" value="ECO:0007669"/>
    <property type="project" value="UniProtKB-ARBA"/>
</dbReference>
<dbReference type="InterPro" id="IPR051147">
    <property type="entry name" value="CFAP_domain-containing"/>
</dbReference>
<sequence length="557" mass="66877">MIDNPFEFERDSKKFTNSLEHDRNAIEEEDDKQQQTRLTQLYIGKSAGRYGLLRKLEEQTEKLAVERDLVFSQDLKTKSYNLKPDPIQCHLKQFNPRMLEKNYQDSLQKAYKIKSILNEKKETLQDFVEKKREICLTNLNILTKKEETNRLEDFIKNEQESLQARKLYFKNDCELVKRFMSEVKSQADQAAILADKEMRRKEEVKVEVARILAQIDRLKLLKSKLQDEYDKLDKYRQFLEKIKQHYKTKFSELEKDIILPQSISNSKKTLFLTGVNVLESEIRSKEQIESLQFEYKQNKMADIVIEILDAIEEGNLRNMQNQRDSEEEIEQKRREAQRLKEIFVIHQKENEQRLKILEKQFVMHQQYQQEQKKQEKVDQNKLEFAEGENLDMDQIGKRIIEIYADVSKKDQDPLIKKLGIDSKLLKITLNQLEKIVLELSEYKLQFIMKSKQDYLDAEKKINQKKKEQRQTIQKDEEKKKQIIERRRKKEEQMANFYRGRKDMRRNYPEEKVIVEQVVEDNGENDDEKYLQENYELVYVPSQKTDNISSSQQVQQQQ</sequence>
<feature type="region of interest" description="Disordered" evidence="3">
    <location>
        <begin position="1"/>
        <end position="33"/>
    </location>
</feature>
<evidence type="ECO:0000256" key="3">
    <source>
        <dbReference type="SAM" id="MobiDB-lite"/>
    </source>
</evidence>
<dbReference type="InterPro" id="IPR025252">
    <property type="entry name" value="DUF4200"/>
</dbReference>